<sequence>MIKGWNSITDKILIISLSIRINAYSKLKENWSRLNSIDKHLNI</sequence>
<evidence type="ECO:0000313" key="2">
    <source>
        <dbReference type="Proteomes" id="UP000001404"/>
    </source>
</evidence>
<dbReference type="AlphaFoldDB" id="D2PGK6"/>
<protein>
    <submittedName>
        <fullName evidence="1">Uncharacterized protein</fullName>
    </submittedName>
</protein>
<evidence type="ECO:0000313" key="1">
    <source>
        <dbReference type="EMBL" id="ADB88346.1"/>
    </source>
</evidence>
<reference evidence="2" key="1">
    <citation type="journal article" date="2009" name="Proc. Natl. Acad. Sci. U.S.A.">
        <title>Biogeography of the Sulfolobus islandicus pan-genome.</title>
        <authorList>
            <person name="Reno M.L."/>
            <person name="Held N.L."/>
            <person name="Fields C.J."/>
            <person name="Burke P.V."/>
            <person name="Whitaker R.J."/>
        </authorList>
    </citation>
    <scope>NUCLEOTIDE SEQUENCE [LARGE SCALE GENOMIC DNA]</scope>
    <source>
        <strain evidence="2">L.D.8.5 / Lassen #2</strain>
    </source>
</reference>
<gene>
    <name evidence="1" type="ordered locus">LD85_2739</name>
</gene>
<organism evidence="1 2">
    <name type="scientific">Saccharolobus islandicus (strain L.D.8.5 / Lassen #2)</name>
    <name type="common">Sulfolobus islandicus</name>
    <dbReference type="NCBI Taxonomy" id="425944"/>
    <lineage>
        <taxon>Archaea</taxon>
        <taxon>Thermoproteota</taxon>
        <taxon>Thermoprotei</taxon>
        <taxon>Sulfolobales</taxon>
        <taxon>Sulfolobaceae</taxon>
        <taxon>Saccharolobus</taxon>
    </lineage>
</organism>
<accession>D2PGK6</accession>
<proteinExistence type="predicted"/>
<dbReference type="EMBL" id="CP001731">
    <property type="protein sequence ID" value="ADB88346.1"/>
    <property type="molecule type" value="Genomic_DNA"/>
</dbReference>
<name>D2PGK6_SACI9</name>
<dbReference type="Proteomes" id="UP000001404">
    <property type="component" value="Chromosome"/>
</dbReference>
<dbReference type="KEGG" id="sii:LD85_2739"/>
<dbReference type="HOGENOM" id="CLU_3227995_0_0_2"/>